<evidence type="ECO:0000256" key="1">
    <source>
        <dbReference type="SAM" id="Phobius"/>
    </source>
</evidence>
<dbReference type="GO" id="GO:0005737">
    <property type="term" value="C:cytoplasm"/>
    <property type="evidence" value="ECO:0007669"/>
    <property type="project" value="TreeGrafter"/>
</dbReference>
<sequence>MPPPPVTSDAKRPLVLAAVLLGMIFILIYTLITFPRPLIAAPREAVGGGSTAKKLNTSLIRELPTDDDPFRYADQPFHRRHIPNIVQPSLYKVLLKIYLPWRPGVTFGALDFTMDGKTSMEFTVLYTMRRIQLNVKQLNVTSVRLFHGIEEVDIDKISEEYPQLLDVFASTDLLPGHNYSLTLEFKGNINNPRFKTATHLQPQEARSLFPCIDSPEAKARFDATVIHPEGTYALSNMKETSISTKGGWTTTKFLRSPVMSTYLFSIIVGTMPYQETYTDKGVRVSRKVSFCYFPSRKLFECMDQHLHNRALFMCSADS</sequence>
<dbReference type="GO" id="GO:0043171">
    <property type="term" value="P:peptide catabolic process"/>
    <property type="evidence" value="ECO:0007669"/>
    <property type="project" value="TreeGrafter"/>
</dbReference>
<name>A0A0N4X1R1_HAEPC</name>
<dbReference type="GO" id="GO:0008270">
    <property type="term" value="F:zinc ion binding"/>
    <property type="evidence" value="ECO:0007669"/>
    <property type="project" value="TreeGrafter"/>
</dbReference>
<dbReference type="GO" id="GO:0070006">
    <property type="term" value="F:metalloaminopeptidase activity"/>
    <property type="evidence" value="ECO:0007669"/>
    <property type="project" value="TreeGrafter"/>
</dbReference>
<reference evidence="3 4" key="2">
    <citation type="submission" date="2018-11" db="EMBL/GenBank/DDBJ databases">
        <authorList>
            <consortium name="Pathogen Informatics"/>
        </authorList>
    </citation>
    <scope>NUCLEOTIDE SEQUENCE [LARGE SCALE GENOMIC DNA]</scope>
    <source>
        <strain evidence="3 4">MHpl1</strain>
    </source>
</reference>
<dbReference type="EMBL" id="UZAF01020446">
    <property type="protein sequence ID" value="VDO69971.1"/>
    <property type="molecule type" value="Genomic_DNA"/>
</dbReference>
<keyword evidence="1" id="KW-0812">Transmembrane</keyword>
<dbReference type="GO" id="GO:0042277">
    <property type="term" value="F:peptide binding"/>
    <property type="evidence" value="ECO:0007669"/>
    <property type="project" value="TreeGrafter"/>
</dbReference>
<dbReference type="GO" id="GO:0016020">
    <property type="term" value="C:membrane"/>
    <property type="evidence" value="ECO:0007669"/>
    <property type="project" value="TreeGrafter"/>
</dbReference>
<keyword evidence="4" id="KW-1185">Reference proteome</keyword>
<evidence type="ECO:0000259" key="2">
    <source>
        <dbReference type="Pfam" id="PF17900"/>
    </source>
</evidence>
<dbReference type="GO" id="GO:0005615">
    <property type="term" value="C:extracellular space"/>
    <property type="evidence" value="ECO:0007669"/>
    <property type="project" value="TreeGrafter"/>
</dbReference>
<dbReference type="InterPro" id="IPR045357">
    <property type="entry name" value="Aminopeptidase_N-like_N"/>
</dbReference>
<keyword evidence="1" id="KW-0472">Membrane</keyword>
<dbReference type="PANTHER" id="PTHR11533:SF301">
    <property type="entry name" value="AMINOPEPTIDASE"/>
    <property type="match status" value="1"/>
</dbReference>
<dbReference type="PRINTS" id="PR00756">
    <property type="entry name" value="ALADIPTASE"/>
</dbReference>
<evidence type="ECO:0000313" key="5">
    <source>
        <dbReference type="WBParaSite" id="HPLM_0001826801-mRNA-1"/>
    </source>
</evidence>
<proteinExistence type="predicted"/>
<dbReference type="PANTHER" id="PTHR11533">
    <property type="entry name" value="PROTEASE M1 ZINC METALLOPROTEASE"/>
    <property type="match status" value="1"/>
</dbReference>
<evidence type="ECO:0000313" key="4">
    <source>
        <dbReference type="Proteomes" id="UP000268014"/>
    </source>
</evidence>
<dbReference type="InterPro" id="IPR001930">
    <property type="entry name" value="Peptidase_M1"/>
</dbReference>
<evidence type="ECO:0000313" key="3">
    <source>
        <dbReference type="EMBL" id="VDO69971.1"/>
    </source>
</evidence>
<dbReference type="InterPro" id="IPR042097">
    <property type="entry name" value="Aminopeptidase_N-like_N_sf"/>
</dbReference>
<organism evidence="5">
    <name type="scientific">Haemonchus placei</name>
    <name type="common">Barber's pole worm</name>
    <dbReference type="NCBI Taxonomy" id="6290"/>
    <lineage>
        <taxon>Eukaryota</taxon>
        <taxon>Metazoa</taxon>
        <taxon>Ecdysozoa</taxon>
        <taxon>Nematoda</taxon>
        <taxon>Chromadorea</taxon>
        <taxon>Rhabditida</taxon>
        <taxon>Rhabditina</taxon>
        <taxon>Rhabditomorpha</taxon>
        <taxon>Strongyloidea</taxon>
        <taxon>Trichostrongylidae</taxon>
        <taxon>Haemonchus</taxon>
    </lineage>
</organism>
<dbReference type="SUPFAM" id="SSF63737">
    <property type="entry name" value="Leukotriene A4 hydrolase N-terminal domain"/>
    <property type="match status" value="1"/>
</dbReference>
<dbReference type="OMA" id="LAADMIH"/>
<accession>A0A0N4X1R1</accession>
<dbReference type="WBParaSite" id="HPLM_0001826801-mRNA-1">
    <property type="protein sequence ID" value="HPLM_0001826801-mRNA-1"/>
    <property type="gene ID" value="HPLM_0001826801"/>
</dbReference>
<dbReference type="InterPro" id="IPR050344">
    <property type="entry name" value="Peptidase_M1_aminopeptidases"/>
</dbReference>
<dbReference type="STRING" id="6290.A0A0N4X1R1"/>
<dbReference type="AlphaFoldDB" id="A0A0N4X1R1"/>
<dbReference type="Pfam" id="PF17900">
    <property type="entry name" value="Peptidase_M1_N"/>
    <property type="match status" value="1"/>
</dbReference>
<keyword evidence="1" id="KW-1133">Transmembrane helix</keyword>
<feature type="transmembrane region" description="Helical" evidence="1">
    <location>
        <begin position="14"/>
        <end position="34"/>
    </location>
</feature>
<feature type="domain" description="Aminopeptidase N-like N-terminal" evidence="2">
    <location>
        <begin position="87"/>
        <end position="263"/>
    </location>
</feature>
<dbReference type="Gene3D" id="2.60.40.1730">
    <property type="entry name" value="tricorn interacting facor f3 domain"/>
    <property type="match status" value="1"/>
</dbReference>
<dbReference type="OrthoDB" id="10031169at2759"/>
<dbReference type="GO" id="GO:0006508">
    <property type="term" value="P:proteolysis"/>
    <property type="evidence" value="ECO:0007669"/>
    <property type="project" value="InterPro"/>
</dbReference>
<dbReference type="Proteomes" id="UP000268014">
    <property type="component" value="Unassembled WGS sequence"/>
</dbReference>
<gene>
    <name evidence="3" type="ORF">HPLM_LOCUS18260</name>
</gene>
<protein>
    <submittedName>
        <fullName evidence="5">Peptidase_M1_N domain-containing protein</fullName>
    </submittedName>
</protein>
<reference evidence="5" key="1">
    <citation type="submission" date="2017-02" db="UniProtKB">
        <authorList>
            <consortium name="WormBaseParasite"/>
        </authorList>
    </citation>
    <scope>IDENTIFICATION</scope>
</reference>